<dbReference type="EMBL" id="BMFC01000007">
    <property type="protein sequence ID" value="GGC10147.1"/>
    <property type="molecule type" value="Genomic_DNA"/>
</dbReference>
<dbReference type="Gene3D" id="1.10.220.30">
    <property type="match status" value="3"/>
</dbReference>
<keyword evidence="9" id="KW-0975">Bacterial flagellum</keyword>
<protein>
    <recommendedName>
        <fullName evidence="4">Flagellar motor switch protein FliG</fullName>
    </recommendedName>
</protein>
<dbReference type="Proteomes" id="UP000645462">
    <property type="component" value="Unassembled WGS sequence"/>
</dbReference>
<dbReference type="InterPro" id="IPR032779">
    <property type="entry name" value="FliG_M"/>
</dbReference>
<name>A0ABQ1KWN1_9RHOB</name>
<keyword evidence="7" id="KW-0283">Flagellar rotation</keyword>
<comment type="caution">
    <text evidence="14">The sequence shown here is derived from an EMBL/GenBank/DDBJ whole genome shotgun (WGS) entry which is preliminary data.</text>
</comment>
<proteinExistence type="inferred from homology"/>
<accession>A0ABQ1KWN1</accession>
<keyword evidence="14" id="KW-0966">Cell projection</keyword>
<feature type="domain" description="Flagellar motor switch protein FliG middle" evidence="12">
    <location>
        <begin position="121"/>
        <end position="193"/>
    </location>
</feature>
<dbReference type="SUPFAM" id="SSF48029">
    <property type="entry name" value="FliG"/>
    <property type="match status" value="2"/>
</dbReference>
<dbReference type="Pfam" id="PF01706">
    <property type="entry name" value="FliG_C"/>
    <property type="match status" value="1"/>
</dbReference>
<keyword evidence="5" id="KW-1003">Cell membrane</keyword>
<evidence type="ECO:0000259" key="13">
    <source>
        <dbReference type="Pfam" id="PF14842"/>
    </source>
</evidence>
<evidence type="ECO:0000259" key="12">
    <source>
        <dbReference type="Pfam" id="PF14841"/>
    </source>
</evidence>
<comment type="subcellular location">
    <subcellularLocation>
        <location evidence="1">Bacterial flagellum basal body</location>
    </subcellularLocation>
    <subcellularLocation>
        <location evidence="2">Cell membrane</location>
        <topology evidence="2">Peripheral membrane protein</topology>
        <orientation evidence="2">Cytoplasmic side</orientation>
    </subcellularLocation>
</comment>
<evidence type="ECO:0000256" key="7">
    <source>
        <dbReference type="ARBA" id="ARBA00022779"/>
    </source>
</evidence>
<evidence type="ECO:0000256" key="3">
    <source>
        <dbReference type="ARBA" id="ARBA00010299"/>
    </source>
</evidence>
<dbReference type="InterPro" id="IPR000090">
    <property type="entry name" value="Flg_Motor_Flig"/>
</dbReference>
<dbReference type="PANTHER" id="PTHR30534">
    <property type="entry name" value="FLAGELLAR MOTOR SWITCH PROTEIN FLIG"/>
    <property type="match status" value="1"/>
</dbReference>
<evidence type="ECO:0000256" key="6">
    <source>
        <dbReference type="ARBA" id="ARBA00022500"/>
    </source>
</evidence>
<keyword evidence="6" id="KW-0145">Chemotaxis</keyword>
<keyword evidence="15" id="KW-1185">Reference proteome</keyword>
<comment type="function">
    <text evidence="10">FliG is one of three proteins (FliG, FliN, FliM) that forms the rotor-mounted switch complex (C ring), located at the base of the basal body. This complex interacts with the CheY and CheZ chemotaxis proteins, in addition to contacting components of the motor that determine the direction of flagellar rotation.</text>
</comment>
<feature type="domain" description="Flagellar motor switch protein FliG C-terminal" evidence="11">
    <location>
        <begin position="222"/>
        <end position="328"/>
    </location>
</feature>
<evidence type="ECO:0000256" key="1">
    <source>
        <dbReference type="ARBA" id="ARBA00004117"/>
    </source>
</evidence>
<dbReference type="PANTHER" id="PTHR30534:SF0">
    <property type="entry name" value="FLAGELLAR MOTOR SWITCH PROTEIN FLIG"/>
    <property type="match status" value="1"/>
</dbReference>
<dbReference type="PRINTS" id="PR00954">
    <property type="entry name" value="FLGMOTORFLIG"/>
</dbReference>
<dbReference type="InterPro" id="IPR011002">
    <property type="entry name" value="FliG_a-hlx"/>
</dbReference>
<evidence type="ECO:0000256" key="9">
    <source>
        <dbReference type="ARBA" id="ARBA00023143"/>
    </source>
</evidence>
<feature type="domain" description="Flagellar motor switch protein FliG N-terminal" evidence="13">
    <location>
        <begin position="10"/>
        <end position="107"/>
    </location>
</feature>
<keyword evidence="14" id="KW-0282">Flagellum</keyword>
<keyword evidence="14" id="KW-0969">Cilium</keyword>
<evidence type="ECO:0000313" key="15">
    <source>
        <dbReference type="Proteomes" id="UP000645462"/>
    </source>
</evidence>
<evidence type="ECO:0000256" key="10">
    <source>
        <dbReference type="ARBA" id="ARBA00025598"/>
    </source>
</evidence>
<gene>
    <name evidence="14" type="primary">fliG</name>
    <name evidence="14" type="ORF">GCM10011363_28520</name>
</gene>
<dbReference type="InterPro" id="IPR023087">
    <property type="entry name" value="Flg_Motor_Flig_C"/>
</dbReference>
<evidence type="ECO:0000256" key="8">
    <source>
        <dbReference type="ARBA" id="ARBA00023136"/>
    </source>
</evidence>
<reference evidence="15" key="1">
    <citation type="journal article" date="2019" name="Int. J. Syst. Evol. Microbiol.">
        <title>The Global Catalogue of Microorganisms (GCM) 10K type strain sequencing project: providing services to taxonomists for standard genome sequencing and annotation.</title>
        <authorList>
            <consortium name="The Broad Institute Genomics Platform"/>
            <consortium name="The Broad Institute Genome Sequencing Center for Infectious Disease"/>
            <person name="Wu L."/>
            <person name="Ma J."/>
        </authorList>
    </citation>
    <scope>NUCLEOTIDE SEQUENCE [LARGE SCALE GENOMIC DNA]</scope>
    <source>
        <strain evidence="15">CGMCC 1.12478</strain>
    </source>
</reference>
<dbReference type="Pfam" id="PF14841">
    <property type="entry name" value="FliG_M"/>
    <property type="match status" value="1"/>
</dbReference>
<evidence type="ECO:0000313" key="14">
    <source>
        <dbReference type="EMBL" id="GGC10147.1"/>
    </source>
</evidence>
<dbReference type="RefSeq" id="WP_188482725.1">
    <property type="nucleotide sequence ID" value="NZ_BMFC01000007.1"/>
</dbReference>
<evidence type="ECO:0000259" key="11">
    <source>
        <dbReference type="Pfam" id="PF01706"/>
    </source>
</evidence>
<evidence type="ECO:0000256" key="4">
    <source>
        <dbReference type="ARBA" id="ARBA00021870"/>
    </source>
</evidence>
<organism evidence="14 15">
    <name type="scientific">Marivita lacus</name>
    <dbReference type="NCBI Taxonomy" id="1323742"/>
    <lineage>
        <taxon>Bacteria</taxon>
        <taxon>Pseudomonadati</taxon>
        <taxon>Pseudomonadota</taxon>
        <taxon>Alphaproteobacteria</taxon>
        <taxon>Rhodobacterales</taxon>
        <taxon>Roseobacteraceae</taxon>
        <taxon>Marivita</taxon>
    </lineage>
</organism>
<dbReference type="Pfam" id="PF14842">
    <property type="entry name" value="FliG_N"/>
    <property type="match status" value="1"/>
</dbReference>
<evidence type="ECO:0000256" key="5">
    <source>
        <dbReference type="ARBA" id="ARBA00022475"/>
    </source>
</evidence>
<comment type="similarity">
    <text evidence="3">Belongs to the FliG family.</text>
</comment>
<sequence length="337" mass="37618">MKLPPDDIRLRGIEKAAILFICLGESRGSDLMRQLSTPEIQALVSAMSTLGTIPAATVETVLKEFSENVSGSAGVQGSIEMAERLLLNFMTEDQVAEIMGELKGPASGRNVWEALSTLNEQTIASWLKGEHDQTIAAIMTKVKPDVAARVVPLFGPERMADITTRMIRIDMLPRHVTETLENVVRNELLAAASRKTSHDSKQRMADMFNKMDGAVFDRLSEELEVRAPTDFVAIKQKMFTFDDLIRLDANALQRIIRMADGKLLALALRGAKKNIRDGIMETLTLRMQEMLRTEMQEMGPVRARDTREAQSALIDIANDLARQEIIRLPTQEDELLE</sequence>
<keyword evidence="8" id="KW-0472">Membrane</keyword>
<dbReference type="InterPro" id="IPR028263">
    <property type="entry name" value="FliG_N"/>
</dbReference>
<evidence type="ECO:0000256" key="2">
    <source>
        <dbReference type="ARBA" id="ARBA00004413"/>
    </source>
</evidence>